<dbReference type="InterPro" id="IPR018522">
    <property type="entry name" value="TopoIIA_CS"/>
</dbReference>
<feature type="transmembrane region" description="Helical" evidence="17">
    <location>
        <begin position="125"/>
        <end position="145"/>
    </location>
</feature>
<dbReference type="CDD" id="cd03366">
    <property type="entry name" value="TOPRIM_TopoIIA_GyrB"/>
    <property type="match status" value="1"/>
</dbReference>
<evidence type="ECO:0000256" key="15">
    <source>
        <dbReference type="ARBA" id="ARBA00023235"/>
    </source>
</evidence>
<dbReference type="CDD" id="cd16928">
    <property type="entry name" value="HATPase_GyrB-like"/>
    <property type="match status" value="1"/>
</dbReference>
<dbReference type="InterPro" id="IPR002288">
    <property type="entry name" value="DNA_gyrase_B_C"/>
</dbReference>
<organism evidence="21 22">
    <name type="scientific">Brassica napus</name>
    <name type="common">Rape</name>
    <dbReference type="NCBI Taxonomy" id="3708"/>
    <lineage>
        <taxon>Eukaryota</taxon>
        <taxon>Viridiplantae</taxon>
        <taxon>Streptophyta</taxon>
        <taxon>Embryophyta</taxon>
        <taxon>Tracheophyta</taxon>
        <taxon>Spermatophyta</taxon>
        <taxon>Magnoliopsida</taxon>
        <taxon>eudicotyledons</taxon>
        <taxon>Gunneridae</taxon>
        <taxon>Pentapetalae</taxon>
        <taxon>rosids</taxon>
        <taxon>malvids</taxon>
        <taxon>Brassicales</taxon>
        <taxon>Brassicaceae</taxon>
        <taxon>Brassiceae</taxon>
        <taxon>Brassica</taxon>
    </lineage>
</organism>
<evidence type="ECO:0000313" key="22">
    <source>
        <dbReference type="Proteomes" id="UP000824890"/>
    </source>
</evidence>
<keyword evidence="7 16" id="KW-0547">Nucleotide-binding</keyword>
<dbReference type="Pfam" id="PF03151">
    <property type="entry name" value="TPT"/>
    <property type="match status" value="2"/>
</dbReference>
<dbReference type="EMBL" id="JAGKQM010000132">
    <property type="protein sequence ID" value="KAH0855218.1"/>
    <property type="molecule type" value="Genomic_DNA"/>
</dbReference>
<dbReference type="SMART" id="SM00387">
    <property type="entry name" value="HATPase_c"/>
    <property type="match status" value="1"/>
</dbReference>
<dbReference type="InterPro" id="IPR020568">
    <property type="entry name" value="Ribosomal_Su5_D2-typ_SF"/>
</dbReference>
<dbReference type="PANTHER" id="PTHR45866">
    <property type="entry name" value="DNA GYRASE/TOPOISOMERASE SUBUNIT B"/>
    <property type="match status" value="1"/>
</dbReference>
<evidence type="ECO:0000256" key="14">
    <source>
        <dbReference type="ARBA" id="ARBA00023136"/>
    </source>
</evidence>
<dbReference type="SUPFAM" id="SSF55874">
    <property type="entry name" value="ATPase domain of HSP90 chaperone/DNA topoisomerase II/histidine kinase"/>
    <property type="match status" value="1"/>
</dbReference>
<keyword evidence="6" id="KW-0479">Metal-binding</keyword>
<keyword evidence="12 16" id="KW-0799">Topoisomerase</keyword>
<evidence type="ECO:0000259" key="19">
    <source>
        <dbReference type="PROSITE" id="PS50845"/>
    </source>
</evidence>
<comment type="function">
    <text evidence="16">A type II topoisomerase that negatively supercoils closed circular double-stranded DNA in an ATP-dependent manner.</text>
</comment>
<protein>
    <recommendedName>
        <fullName evidence="16 17">Multifunctional fusion protein</fullName>
    </recommendedName>
    <domain>
        <recommendedName>
            <fullName evidence="16">DNA gyrase subunit B</fullName>
            <ecNumber evidence="16">5.6.2.2</ecNumber>
        </recommendedName>
    </domain>
    <domain>
        <recommendedName>
            <fullName evidence="17">Reticulon-like protein</fullName>
        </recommendedName>
    </domain>
</protein>
<keyword evidence="11 17" id="KW-1133">Transmembrane helix</keyword>
<feature type="transmembrane region" description="Helical" evidence="17">
    <location>
        <begin position="1084"/>
        <end position="1107"/>
    </location>
</feature>
<keyword evidence="15 16" id="KW-0413">Isomerase</keyword>
<dbReference type="Gene3D" id="3.30.565.10">
    <property type="entry name" value="Histidine kinase-like ATPase, C-terminal domain"/>
    <property type="match status" value="1"/>
</dbReference>
<dbReference type="SMART" id="SM00433">
    <property type="entry name" value="TOP2c"/>
    <property type="match status" value="1"/>
</dbReference>
<evidence type="ECO:0000256" key="17">
    <source>
        <dbReference type="RuleBase" id="RU363132"/>
    </source>
</evidence>
<keyword evidence="10" id="KW-0460">Magnesium</keyword>
<dbReference type="InterPro" id="IPR011557">
    <property type="entry name" value="GyrB"/>
</dbReference>
<sequence length="1239" mass="137373">MNNNKKNPDQKPEMSSSSSSSSSSPKKQTLFILSLIILWYTSNIGVLLLNKFLLSNYGFKFPIFLTMCHMSACAILSYLSIVFLKLVPLQHLKSRSQFMKVATLSVVFCASVVGGNVSLRYLPVSFNQAVGATTPFFTALFAYLMTFKREAWITYGALVPVVTGVVIASGLNSMNLMLYMSPIAVIALLPVTIVMEPDVMSVTLSLARQHKYMWVLLLVNSIMAYSANLLNFLVTKHTSALTLQVLGNAKGAVAVVISILLFRNPVTVMGIGGYSITVLGVVAYGETKRRPPSYLHLYFRLMASSRPRLFSHSLCPSLHRHSSSLSSSTPRIKFQLAKVLSQRLVLRNAVSPRSFMSSTMDTDSLHESSTSKDYSSEHIQVLEGLDPVRKRPGMYIGSTGSRGLHHLVYEILDNAIDEAQAGFASKIDVVLHADGSVSISDDGRGIPTDLHPATRKSSLETVLTVLHAGGKFGGKSSGYSVSGGLHGVGLSVVNALSEALEVIVRRDGMEFQHKYSRGKPITTLTCHVLPPESRGTQGTCIRFWPDKEVFTTAIQFDHNTIAGRIRELAFLNPKVTISLKKEDDDPERDLYSEYFYAGGLTEYVSWLNTDKKPLHDVLGFRKEINGTTVDVALQWCSDAYSDTMLGYANSIRTIDGGTHIEGVKASLTRTLNSLAKKLKVIKEKDISLSGEHVREGLTCIVSVKVPDPEFEGQTKTRLGNPEVRKIVDQSLQEYLTEYLELHPDVLESIISKSLNAYKAALAAKRARELVRSKSILKSSSLPGKLADCSSTDPAVSEIFIVEGDSAGGSAKQGRDRRFQAILPLRGKILNIERKDEAAMYKNEEIQNLILGLGLGVKGEDFNMENLRYHKIIILTDADVDGAHIRTLLLTFFFRYQRALFDAGCIYVGVPPLFKVERGKQAHYCYDEAALKQVIASFPGNASYNIQRFKGLGEMMPEQLWETTMNPDTRILKQLVVDDAAETNVVFSSLMGARVDVRKELIKSAATRINNIVEEAIGDLVDNFTDAVQKNKHDTVASRFNRLFGREKPIHHVLGGGRSADEQEDLREFSDGSYCNWVLFEWINLHFLSLVCYGLLLGMIAQFVWCNASGFLNRSQSRVPRLVLPKDFFADVGVTIGTEVNRGLLFLQDLSCRGNLKQFLMAVFGLWITAIIGSCCNFLTVLYIGFVGAHTMPVVYERYEDEVDGFVDSLLMKFHSHYKKIDSGFLSRIPSGKFGMKKHD</sequence>
<evidence type="ECO:0000256" key="12">
    <source>
        <dbReference type="ARBA" id="ARBA00023029"/>
    </source>
</evidence>
<gene>
    <name evidence="21" type="ORF">HID58_020396</name>
</gene>
<keyword evidence="22" id="KW-1185">Reference proteome</keyword>
<dbReference type="InterPro" id="IPR036890">
    <property type="entry name" value="HATPase_C_sf"/>
</dbReference>
<comment type="caution">
    <text evidence="21">The sequence shown here is derived from an EMBL/GenBank/DDBJ whole genome shotgun (WGS) entry which is preliminary data.</text>
</comment>
<feature type="transmembrane region" description="Helical" evidence="17">
    <location>
        <begin position="176"/>
        <end position="194"/>
    </location>
</feature>
<feature type="domain" description="Reticulon" evidence="19">
    <location>
        <begin position="1068"/>
        <end position="1239"/>
    </location>
</feature>
<comment type="cofactor">
    <cofactor evidence="2">
        <name>Mg(2+)</name>
        <dbReference type="ChEBI" id="CHEBI:18420"/>
    </cofactor>
</comment>
<feature type="region of interest" description="Disordered" evidence="18">
    <location>
        <begin position="1"/>
        <end position="25"/>
    </location>
</feature>
<name>A0ABQ7XGZ4_BRANA</name>
<dbReference type="Pfam" id="PF02518">
    <property type="entry name" value="HATPase_c"/>
    <property type="match status" value="1"/>
</dbReference>
<feature type="transmembrane region" description="Helical" evidence="17">
    <location>
        <begin position="61"/>
        <end position="86"/>
    </location>
</feature>
<dbReference type="PROSITE" id="PS50845">
    <property type="entry name" value="RETICULON"/>
    <property type="match status" value="1"/>
</dbReference>
<evidence type="ECO:0000256" key="6">
    <source>
        <dbReference type="ARBA" id="ARBA00022723"/>
    </source>
</evidence>
<dbReference type="EC" id="5.6.2.2" evidence="16"/>
<dbReference type="PRINTS" id="PR00418">
    <property type="entry name" value="TPI2FAMILY"/>
</dbReference>
<feature type="compositionally biased region" description="Low complexity" evidence="18">
    <location>
        <begin position="15"/>
        <end position="24"/>
    </location>
</feature>
<proteinExistence type="inferred from homology"/>
<evidence type="ECO:0000256" key="8">
    <source>
        <dbReference type="ARBA" id="ARBA00022824"/>
    </source>
</evidence>
<dbReference type="CDD" id="cd00822">
    <property type="entry name" value="TopoII_Trans_DNA_gyrase"/>
    <property type="match status" value="1"/>
</dbReference>
<dbReference type="Gene3D" id="3.30.230.10">
    <property type="match status" value="1"/>
</dbReference>
<comment type="similarity">
    <text evidence="4 16">Belongs to the type II topoisomerase GyrB family.</text>
</comment>
<dbReference type="InterPro" id="IPR014721">
    <property type="entry name" value="Ribsml_uS5_D2-typ_fold_subgr"/>
</dbReference>
<dbReference type="Gene3D" id="3.40.50.670">
    <property type="match status" value="1"/>
</dbReference>
<dbReference type="NCBIfam" id="NF004189">
    <property type="entry name" value="PRK05644.1"/>
    <property type="match status" value="1"/>
</dbReference>
<evidence type="ECO:0000313" key="21">
    <source>
        <dbReference type="EMBL" id="KAH0855218.1"/>
    </source>
</evidence>
<comment type="caution">
    <text evidence="17">Lacks conserved residue(s) required for the propagation of feature annotation.</text>
</comment>
<feature type="transmembrane region" description="Helical" evidence="17">
    <location>
        <begin position="1158"/>
        <end position="1185"/>
    </location>
</feature>
<evidence type="ECO:0000256" key="4">
    <source>
        <dbReference type="ARBA" id="ARBA00010708"/>
    </source>
</evidence>
<keyword evidence="5 17" id="KW-0812">Transmembrane</keyword>
<evidence type="ECO:0000256" key="10">
    <source>
        <dbReference type="ARBA" id="ARBA00022842"/>
    </source>
</evidence>
<evidence type="ECO:0000256" key="13">
    <source>
        <dbReference type="ARBA" id="ARBA00023125"/>
    </source>
</evidence>
<evidence type="ECO:0000256" key="11">
    <source>
        <dbReference type="ARBA" id="ARBA00022989"/>
    </source>
</evidence>
<keyword evidence="16" id="KW-0809">Transit peptide</keyword>
<dbReference type="InterPro" id="IPR001241">
    <property type="entry name" value="Topo_IIA"/>
</dbReference>
<dbReference type="SUPFAM" id="SSF54211">
    <property type="entry name" value="Ribosomal protein S5 domain 2-like"/>
    <property type="match status" value="1"/>
</dbReference>
<feature type="transmembrane region" description="Helical" evidence="17">
    <location>
        <begin position="30"/>
        <end position="49"/>
    </location>
</feature>
<dbReference type="InterPro" id="IPR004853">
    <property type="entry name" value="Sugar_P_trans_dom"/>
</dbReference>
<dbReference type="PANTHER" id="PTHR45866:SF7">
    <property type="entry name" value="DNA GYRASE SUBUNIT B, CHLOROPLASTIC"/>
    <property type="match status" value="1"/>
</dbReference>
<feature type="compositionally biased region" description="Basic and acidic residues" evidence="18">
    <location>
        <begin position="1"/>
        <end position="12"/>
    </location>
</feature>
<feature type="domain" description="Toprim" evidence="20">
    <location>
        <begin position="796"/>
        <end position="903"/>
    </location>
</feature>
<dbReference type="InterPro" id="IPR034160">
    <property type="entry name" value="TOPRIM_GyrB"/>
</dbReference>
<feature type="transmembrane region" description="Helical" evidence="17">
    <location>
        <begin position="268"/>
        <end position="285"/>
    </location>
</feature>
<feature type="transmembrane region" description="Helical" evidence="17">
    <location>
        <begin position="214"/>
        <end position="234"/>
    </location>
</feature>
<comment type="cofactor">
    <cofactor evidence="16">
        <name>Ca(2+)</name>
        <dbReference type="ChEBI" id="CHEBI:29108"/>
    </cofactor>
    <cofactor evidence="16">
        <name>Mg(2+)</name>
        <dbReference type="ChEBI" id="CHEBI:18420"/>
    </cofactor>
    <cofactor evidence="16">
        <name>Mn(2+)</name>
        <dbReference type="ChEBI" id="CHEBI:29035"/>
    </cofactor>
</comment>
<keyword evidence="13" id="KW-0238">DNA-binding</keyword>
<evidence type="ECO:0000256" key="1">
    <source>
        <dbReference type="ARBA" id="ARBA00000185"/>
    </source>
</evidence>
<dbReference type="PRINTS" id="PR01159">
    <property type="entry name" value="DNAGYRASEB"/>
</dbReference>
<feature type="transmembrane region" description="Helical" evidence="17">
    <location>
        <begin position="152"/>
        <end position="170"/>
    </location>
</feature>
<evidence type="ECO:0000256" key="7">
    <source>
        <dbReference type="ARBA" id="ARBA00022741"/>
    </source>
</evidence>
<dbReference type="SUPFAM" id="SSF56719">
    <property type="entry name" value="Type II DNA topoisomerase"/>
    <property type="match status" value="1"/>
</dbReference>
<dbReference type="InterPro" id="IPR000565">
    <property type="entry name" value="Topo_IIA_B"/>
</dbReference>
<dbReference type="InterPro" id="IPR013759">
    <property type="entry name" value="Topo_IIA_B_C"/>
</dbReference>
<feature type="transmembrane region" description="Helical" evidence="17">
    <location>
        <begin position="98"/>
        <end position="119"/>
    </location>
</feature>
<evidence type="ECO:0000256" key="9">
    <source>
        <dbReference type="ARBA" id="ARBA00022840"/>
    </source>
</evidence>
<comment type="subunit">
    <text evidence="16">Made up of two chains. The A chain is responsible for DNA breakage and rejoining; the B chain catalyzes ATP hydrolysis.</text>
</comment>
<reference evidence="21 22" key="1">
    <citation type="submission" date="2021-05" db="EMBL/GenBank/DDBJ databases">
        <title>Genome Assembly of Synthetic Allotetraploid Brassica napus Reveals Homoeologous Exchanges between Subgenomes.</title>
        <authorList>
            <person name="Davis J.T."/>
        </authorList>
    </citation>
    <scope>NUCLEOTIDE SEQUENCE [LARGE SCALE GENOMIC DNA]</scope>
    <source>
        <strain evidence="22">cv. Da-Ae</strain>
        <tissue evidence="21">Seedling</tissue>
    </source>
</reference>
<dbReference type="Pfam" id="PF00986">
    <property type="entry name" value="DNA_gyraseB_C"/>
    <property type="match status" value="1"/>
</dbReference>
<evidence type="ECO:0000256" key="16">
    <source>
        <dbReference type="RuleBase" id="RU362094"/>
    </source>
</evidence>
<dbReference type="InterPro" id="IPR013506">
    <property type="entry name" value="Topo_IIA_bsu_dom2"/>
</dbReference>
<keyword evidence="14 17" id="KW-0472">Membrane</keyword>
<comment type="catalytic activity">
    <reaction evidence="1 16">
        <text>ATP-dependent breakage, passage and rejoining of double-stranded DNA.</text>
        <dbReference type="EC" id="5.6.2.2"/>
    </reaction>
</comment>
<keyword evidence="9 16" id="KW-0067">ATP-binding</keyword>
<dbReference type="PROSITE" id="PS00177">
    <property type="entry name" value="TOPOISOMERASE_II"/>
    <property type="match status" value="1"/>
</dbReference>
<comment type="subcellular location">
    <subcellularLocation>
        <location evidence="3 17">Endoplasmic reticulum membrane</location>
        <topology evidence="3 17">Multi-pass membrane protein</topology>
    </subcellularLocation>
</comment>
<keyword evidence="8 17" id="KW-0256">Endoplasmic reticulum</keyword>
<evidence type="ECO:0000256" key="5">
    <source>
        <dbReference type="ARBA" id="ARBA00022692"/>
    </source>
</evidence>
<dbReference type="Pfam" id="PF00204">
    <property type="entry name" value="DNA_gyraseB"/>
    <property type="match status" value="1"/>
</dbReference>
<dbReference type="Proteomes" id="UP000824890">
    <property type="component" value="Unassembled WGS sequence"/>
</dbReference>
<dbReference type="Pfam" id="PF01751">
    <property type="entry name" value="Toprim"/>
    <property type="match status" value="1"/>
</dbReference>
<dbReference type="PROSITE" id="PS50880">
    <property type="entry name" value="TOPRIM"/>
    <property type="match status" value="1"/>
</dbReference>
<evidence type="ECO:0000256" key="18">
    <source>
        <dbReference type="SAM" id="MobiDB-lite"/>
    </source>
</evidence>
<evidence type="ECO:0000256" key="2">
    <source>
        <dbReference type="ARBA" id="ARBA00001946"/>
    </source>
</evidence>
<evidence type="ECO:0000259" key="20">
    <source>
        <dbReference type="PROSITE" id="PS50880"/>
    </source>
</evidence>
<dbReference type="Pfam" id="PF02453">
    <property type="entry name" value="Reticulon"/>
    <property type="match status" value="1"/>
</dbReference>
<dbReference type="InterPro" id="IPR013760">
    <property type="entry name" value="Topo_IIA-like_dom_sf"/>
</dbReference>
<dbReference type="InterPro" id="IPR006171">
    <property type="entry name" value="TOPRIM_dom"/>
</dbReference>
<accession>A0ABQ7XGZ4</accession>
<dbReference type="InterPro" id="IPR003594">
    <property type="entry name" value="HATPase_dom"/>
</dbReference>
<evidence type="ECO:0000256" key="3">
    <source>
        <dbReference type="ARBA" id="ARBA00004477"/>
    </source>
</evidence>
<dbReference type="NCBIfam" id="TIGR01059">
    <property type="entry name" value="gyrB"/>
    <property type="match status" value="1"/>
</dbReference>
<dbReference type="InterPro" id="IPR003388">
    <property type="entry name" value="Reticulon"/>
</dbReference>